<dbReference type="NCBIfam" id="NF001299">
    <property type="entry name" value="PRK00241.1"/>
    <property type="match status" value="1"/>
</dbReference>
<evidence type="ECO:0000256" key="1">
    <source>
        <dbReference type="ARBA" id="ARBA00001946"/>
    </source>
</evidence>
<dbReference type="PANTHER" id="PTHR42904">
    <property type="entry name" value="NUDIX HYDROLASE, NUDC SUBFAMILY"/>
    <property type="match status" value="1"/>
</dbReference>
<keyword evidence="3" id="KW-0479">Metal-binding</keyword>
<dbReference type="PROSITE" id="PS51462">
    <property type="entry name" value="NUDIX"/>
    <property type="match status" value="1"/>
</dbReference>
<dbReference type="InterPro" id="IPR050241">
    <property type="entry name" value="NAD-cap_RNA_hydrolase_NudC"/>
</dbReference>
<reference evidence="8" key="1">
    <citation type="submission" date="2021-05" db="EMBL/GenBank/DDBJ databases">
        <title>The genome of the haptophyte Pavlova lutheri (Diacronema luteri, Pavlovales) - a model for lipid biosynthesis in eukaryotic algae.</title>
        <authorList>
            <person name="Hulatt C.J."/>
            <person name="Posewitz M.C."/>
        </authorList>
    </citation>
    <scope>NUCLEOTIDE SEQUENCE</scope>
    <source>
        <strain evidence="8">NIVA-4/92</strain>
    </source>
</reference>
<dbReference type="InterPro" id="IPR049734">
    <property type="entry name" value="NudC-like_C"/>
</dbReference>
<dbReference type="GO" id="GO:0005829">
    <property type="term" value="C:cytosol"/>
    <property type="evidence" value="ECO:0007669"/>
    <property type="project" value="TreeGrafter"/>
</dbReference>
<accession>A0A8J5XS93</accession>
<dbReference type="Gene3D" id="3.90.79.10">
    <property type="entry name" value="Nucleoside Triphosphate Pyrophosphohydrolase"/>
    <property type="match status" value="1"/>
</dbReference>
<dbReference type="GO" id="GO:0035529">
    <property type="term" value="F:NADH pyrophosphatase activity"/>
    <property type="evidence" value="ECO:0007669"/>
    <property type="project" value="TreeGrafter"/>
</dbReference>
<evidence type="ECO:0000313" key="8">
    <source>
        <dbReference type="EMBL" id="KAG8467477.1"/>
    </source>
</evidence>
<keyword evidence="9" id="KW-1185">Reference proteome</keyword>
<keyword evidence="5" id="KW-0460">Magnesium</keyword>
<dbReference type="Proteomes" id="UP000751190">
    <property type="component" value="Unassembled WGS sequence"/>
</dbReference>
<dbReference type="InterPro" id="IPR020084">
    <property type="entry name" value="NUDIX_hydrolase_CS"/>
</dbReference>
<dbReference type="GO" id="GO:0005777">
    <property type="term" value="C:peroxisome"/>
    <property type="evidence" value="ECO:0007669"/>
    <property type="project" value="TreeGrafter"/>
</dbReference>
<dbReference type="Pfam" id="PF09297">
    <property type="entry name" value="Zn_ribbon_NUD"/>
    <property type="match status" value="1"/>
</dbReference>
<dbReference type="SUPFAM" id="SSF55811">
    <property type="entry name" value="Nudix"/>
    <property type="match status" value="1"/>
</dbReference>
<keyword evidence="4" id="KW-0378">Hydrolase</keyword>
<dbReference type="Pfam" id="PF00293">
    <property type="entry name" value="NUDIX"/>
    <property type="match status" value="1"/>
</dbReference>
<dbReference type="OrthoDB" id="10249612at2759"/>
<gene>
    <name evidence="8" type="ORF">KFE25_000793</name>
</gene>
<dbReference type="CDD" id="cd03429">
    <property type="entry name" value="NUDIX_NADH_pyrophosphatase_Nudt13"/>
    <property type="match status" value="1"/>
</dbReference>
<dbReference type="GO" id="GO:0046872">
    <property type="term" value="F:metal ion binding"/>
    <property type="evidence" value="ECO:0007669"/>
    <property type="project" value="UniProtKB-KW"/>
</dbReference>
<evidence type="ECO:0000256" key="3">
    <source>
        <dbReference type="ARBA" id="ARBA00022723"/>
    </source>
</evidence>
<evidence type="ECO:0000256" key="5">
    <source>
        <dbReference type="ARBA" id="ARBA00022842"/>
    </source>
</evidence>
<dbReference type="InterPro" id="IPR015376">
    <property type="entry name" value="Znr_NADH_PPase"/>
</dbReference>
<comment type="caution">
    <text evidence="8">The sequence shown here is derived from an EMBL/GenBank/DDBJ whole genome shotgun (WGS) entry which is preliminary data.</text>
</comment>
<dbReference type="InterPro" id="IPR000086">
    <property type="entry name" value="NUDIX_hydrolase_dom"/>
</dbReference>
<evidence type="ECO:0000259" key="7">
    <source>
        <dbReference type="PROSITE" id="PS51462"/>
    </source>
</evidence>
<dbReference type="Gene3D" id="3.90.79.20">
    <property type="match status" value="1"/>
</dbReference>
<feature type="domain" description="Nudix hydrolase" evidence="7">
    <location>
        <begin position="190"/>
        <end position="337"/>
    </location>
</feature>
<name>A0A8J5XS93_DIALT</name>
<dbReference type="GO" id="GO:0019677">
    <property type="term" value="P:NAD+ catabolic process"/>
    <property type="evidence" value="ECO:0007669"/>
    <property type="project" value="TreeGrafter"/>
</dbReference>
<dbReference type="PROSITE" id="PS00893">
    <property type="entry name" value="NUDIX_BOX"/>
    <property type="match status" value="1"/>
</dbReference>
<evidence type="ECO:0000256" key="2">
    <source>
        <dbReference type="ARBA" id="ARBA00012381"/>
    </source>
</evidence>
<evidence type="ECO:0000256" key="4">
    <source>
        <dbReference type="ARBA" id="ARBA00022801"/>
    </source>
</evidence>
<sequence>MFTALSLALSSSVAKAPGALRPWFSHGTSLTRDRALLHPLNDCLKRGVFIPVTSSVKSFTNAGRSLIALTHANLPEGHLDRAEWVWIGRRSSCGTDVFAVAMEEPEVRAALARAPPASGAADAMRCDGLRDVADTIECADEAAILSSARGFMHFHATNRFCARCGTPTAPTKAGAARLCTNAACAHKVYPRVDPAAIVLVTSPRSVDGGRHALLGRKKIWPRGRFSTLAGFADLGETIEEALCREVHEESGVTVRPSSLRFACSQPWLFPQSMMLGFIAEAEPSAADPRALPRVSVDEHELEACEWFDRDFVRARLDIGAVSLTADTSGTAAADFHVPGRVSLANVLITHWATSQCDSAQ</sequence>
<evidence type="ECO:0000313" key="9">
    <source>
        <dbReference type="Proteomes" id="UP000751190"/>
    </source>
</evidence>
<dbReference type="PANTHER" id="PTHR42904:SF8">
    <property type="entry name" value="NAD(+) DIPHOSPHATASE"/>
    <property type="match status" value="1"/>
</dbReference>
<organism evidence="8 9">
    <name type="scientific">Diacronema lutheri</name>
    <name type="common">Unicellular marine alga</name>
    <name type="synonym">Monochrysis lutheri</name>
    <dbReference type="NCBI Taxonomy" id="2081491"/>
    <lineage>
        <taxon>Eukaryota</taxon>
        <taxon>Haptista</taxon>
        <taxon>Haptophyta</taxon>
        <taxon>Pavlovophyceae</taxon>
        <taxon>Pavlovales</taxon>
        <taxon>Pavlovaceae</taxon>
        <taxon>Diacronema</taxon>
    </lineage>
</organism>
<keyword evidence="6" id="KW-0520">NAD</keyword>
<dbReference type="OMA" id="HELEACE"/>
<dbReference type="AlphaFoldDB" id="A0A8J5XS93"/>
<dbReference type="InterPro" id="IPR015797">
    <property type="entry name" value="NUDIX_hydrolase-like_dom_sf"/>
</dbReference>
<comment type="cofactor">
    <cofactor evidence="1">
        <name>Mg(2+)</name>
        <dbReference type="ChEBI" id="CHEBI:18420"/>
    </cofactor>
</comment>
<proteinExistence type="predicted"/>
<protein>
    <recommendedName>
        <fullName evidence="2">NAD(+) diphosphatase</fullName>
        <ecNumber evidence="2">3.6.1.22</ecNumber>
    </recommendedName>
</protein>
<dbReference type="EMBL" id="JAGTXO010000006">
    <property type="protein sequence ID" value="KAG8467477.1"/>
    <property type="molecule type" value="Genomic_DNA"/>
</dbReference>
<evidence type="ECO:0000256" key="6">
    <source>
        <dbReference type="ARBA" id="ARBA00023027"/>
    </source>
</evidence>
<dbReference type="GO" id="GO:0006742">
    <property type="term" value="P:NADP+ catabolic process"/>
    <property type="evidence" value="ECO:0007669"/>
    <property type="project" value="TreeGrafter"/>
</dbReference>
<dbReference type="EC" id="3.6.1.22" evidence="2"/>